<dbReference type="GO" id="GO:0120017">
    <property type="term" value="F:ceramide transfer activity"/>
    <property type="evidence" value="ECO:0007669"/>
    <property type="project" value="TreeGrafter"/>
</dbReference>
<comment type="similarity">
    <text evidence="1">Belongs to the BPI/LBP/Plunc superfamily. BPI/LBP family.</text>
</comment>
<reference evidence="4" key="3">
    <citation type="submission" date="2025-09" db="UniProtKB">
        <authorList>
            <consortium name="Ensembl"/>
        </authorList>
    </citation>
    <scope>IDENTIFICATION</scope>
</reference>
<organism evidence="4 5">
    <name type="scientific">Amphiprion percula</name>
    <name type="common">Orange clownfish</name>
    <name type="synonym">Lutjanus percula</name>
    <dbReference type="NCBI Taxonomy" id="161767"/>
    <lineage>
        <taxon>Eukaryota</taxon>
        <taxon>Metazoa</taxon>
        <taxon>Chordata</taxon>
        <taxon>Craniata</taxon>
        <taxon>Vertebrata</taxon>
        <taxon>Euteleostomi</taxon>
        <taxon>Actinopterygii</taxon>
        <taxon>Neopterygii</taxon>
        <taxon>Teleostei</taxon>
        <taxon>Neoteleostei</taxon>
        <taxon>Acanthomorphata</taxon>
        <taxon>Ovalentaria</taxon>
        <taxon>Pomacentridae</taxon>
        <taxon>Amphiprion</taxon>
    </lineage>
</organism>
<sequence>MFSVSVRMTSSVFSVLLVSLVFCVLVVDPTGVKIRITNQALNMLRNQAQAIVQERLLNQPFDRFQRSICTIDRLTITQLTIHQAELRFRQNSGFQFVMQNFEARFSFNHQLDLGVYQHAGAKEFVAQGVSANMELSLIRTQQGRLAVAMPTCEASIERMTLLPGTLLNLLTGCLHHLFNFLFCPLVQRFTIPYVNQMLETIPMRAAVFPGFGISIDYSLTRDVQVTANSLDMSFNGLVFREGENIPAPNPAVEPVFTQNNLMAYVGVSEFVFNSAAVAFYNAGILGKKFETITSKAAKRYLRFRQFFSQPWRMKAPLAAAVELTEPPRISITQRQGVTVNLRVRVSAASVPANREPKVITSVSSVRNNQPRHCLKY</sequence>
<name>A0A3P8SIW3_AMPPE</name>
<protein>
    <recommendedName>
        <fullName evidence="3">Lipid-binding serum glycoprotein N-terminal domain-containing protein</fullName>
    </recommendedName>
</protein>
<evidence type="ECO:0000256" key="1">
    <source>
        <dbReference type="ARBA" id="ARBA00007292"/>
    </source>
</evidence>
<dbReference type="GO" id="GO:1990050">
    <property type="term" value="F:phosphatidic acid transfer activity"/>
    <property type="evidence" value="ECO:0007669"/>
    <property type="project" value="TreeGrafter"/>
</dbReference>
<proteinExistence type="inferred from homology"/>
<dbReference type="PANTHER" id="PTHR10504:SF16">
    <property type="entry name" value="PHOSPHOLIPID TRANSFER PROTEIN"/>
    <property type="match status" value="1"/>
</dbReference>
<dbReference type="GeneTree" id="ENSGT01100000263546"/>
<dbReference type="Pfam" id="PF01273">
    <property type="entry name" value="LBP_BPI_CETP"/>
    <property type="match status" value="1"/>
</dbReference>
<dbReference type="Gene3D" id="3.15.20.10">
    <property type="entry name" value="Bactericidal permeability-increasing protein, domain 2"/>
    <property type="match status" value="1"/>
</dbReference>
<feature type="domain" description="Lipid-binding serum glycoprotein N-terminal" evidence="3">
    <location>
        <begin position="35"/>
        <end position="243"/>
    </location>
</feature>
<dbReference type="GO" id="GO:0035627">
    <property type="term" value="P:ceramide transport"/>
    <property type="evidence" value="ECO:0007669"/>
    <property type="project" value="TreeGrafter"/>
</dbReference>
<dbReference type="InterPro" id="IPR032942">
    <property type="entry name" value="BPI/LBP/Plunc"/>
</dbReference>
<dbReference type="SUPFAM" id="SSF55394">
    <property type="entry name" value="Bactericidal permeability-increasing protein, BPI"/>
    <property type="match status" value="2"/>
</dbReference>
<evidence type="ECO:0000313" key="4">
    <source>
        <dbReference type="Ensembl" id="ENSAPEP00000012448.1"/>
    </source>
</evidence>
<dbReference type="OMA" id="VDCTIAT"/>
<keyword evidence="5" id="KW-1185">Reference proteome</keyword>
<evidence type="ECO:0000256" key="2">
    <source>
        <dbReference type="ARBA" id="ARBA00023157"/>
    </source>
</evidence>
<dbReference type="GO" id="GO:0005615">
    <property type="term" value="C:extracellular space"/>
    <property type="evidence" value="ECO:0007669"/>
    <property type="project" value="TreeGrafter"/>
</dbReference>
<dbReference type="PANTHER" id="PTHR10504">
    <property type="entry name" value="BACTERICIDAL PERMEABILITY-INCREASING BPI PROTEIN-RELATED"/>
    <property type="match status" value="1"/>
</dbReference>
<reference evidence="4 5" key="1">
    <citation type="submission" date="2018-03" db="EMBL/GenBank/DDBJ databases">
        <title>Finding Nemo's genes: A chromosome-scale reference assembly of the genome of the orange clownfish Amphiprion percula.</title>
        <authorList>
            <person name="Lehmann R."/>
        </authorList>
    </citation>
    <scope>NUCLEOTIDE SEQUENCE</scope>
</reference>
<reference evidence="4" key="2">
    <citation type="submission" date="2025-08" db="UniProtKB">
        <authorList>
            <consortium name="Ensembl"/>
        </authorList>
    </citation>
    <scope>IDENTIFICATION</scope>
</reference>
<dbReference type="GO" id="GO:1904121">
    <property type="term" value="F:phosphatidylethanolamine transfer activity"/>
    <property type="evidence" value="ECO:0007669"/>
    <property type="project" value="TreeGrafter"/>
</dbReference>
<dbReference type="Proteomes" id="UP000265080">
    <property type="component" value="Chromosome 14"/>
</dbReference>
<keyword evidence="2" id="KW-1015">Disulfide bond</keyword>
<dbReference type="InterPro" id="IPR017942">
    <property type="entry name" value="Lipid-bd_serum_glycop_N"/>
</dbReference>
<dbReference type="InterPro" id="IPR017943">
    <property type="entry name" value="Bactericidal_perm-incr_a/b_dom"/>
</dbReference>
<dbReference type="Gene3D" id="3.15.10.10">
    <property type="entry name" value="Bactericidal permeability-increasing protein, domain 1"/>
    <property type="match status" value="1"/>
</dbReference>
<accession>A0A3P8SIW3</accession>
<dbReference type="Ensembl" id="ENSAPET00000012782.1">
    <property type="protein sequence ID" value="ENSAPEP00000012448.1"/>
    <property type="gene ID" value="ENSAPEG00000008883.1"/>
</dbReference>
<dbReference type="Pfam" id="PF02886">
    <property type="entry name" value="LBP_BPI_CETP_C"/>
    <property type="match status" value="1"/>
</dbReference>
<evidence type="ECO:0000259" key="3">
    <source>
        <dbReference type="SMART" id="SM00328"/>
    </source>
</evidence>
<dbReference type="InterPro" id="IPR001124">
    <property type="entry name" value="Lipid-bd_serum_glycop_C"/>
</dbReference>
<dbReference type="GO" id="GO:0008289">
    <property type="term" value="F:lipid binding"/>
    <property type="evidence" value="ECO:0007669"/>
    <property type="project" value="InterPro"/>
</dbReference>
<evidence type="ECO:0000313" key="5">
    <source>
        <dbReference type="Proteomes" id="UP000265080"/>
    </source>
</evidence>
<dbReference type="AlphaFoldDB" id="A0A3P8SIW3"/>
<dbReference type="STRING" id="161767.ENSAPEP00000012448"/>
<dbReference type="GO" id="GO:0034375">
    <property type="term" value="P:high-density lipoprotein particle remodeling"/>
    <property type="evidence" value="ECO:0007669"/>
    <property type="project" value="TreeGrafter"/>
</dbReference>
<dbReference type="SMART" id="SM00328">
    <property type="entry name" value="BPI1"/>
    <property type="match status" value="1"/>
</dbReference>